<dbReference type="AlphaFoldDB" id="A0A6B0ULN6"/>
<organism evidence="1">
    <name type="scientific">Ixodes ricinus</name>
    <name type="common">Common tick</name>
    <name type="synonym">Acarus ricinus</name>
    <dbReference type="NCBI Taxonomy" id="34613"/>
    <lineage>
        <taxon>Eukaryota</taxon>
        <taxon>Metazoa</taxon>
        <taxon>Ecdysozoa</taxon>
        <taxon>Arthropoda</taxon>
        <taxon>Chelicerata</taxon>
        <taxon>Arachnida</taxon>
        <taxon>Acari</taxon>
        <taxon>Parasitiformes</taxon>
        <taxon>Ixodida</taxon>
        <taxon>Ixodoidea</taxon>
        <taxon>Ixodidae</taxon>
        <taxon>Ixodinae</taxon>
        <taxon>Ixodes</taxon>
    </lineage>
</organism>
<name>A0A6B0ULN6_IXORI</name>
<accession>A0A6B0ULN6</accession>
<sequence length="116" mass="13072">MLAQSQLSFSSYVFFWFWSSLGARSSILLASRLVASCCLQKLPTSMDHWDSWLINGSGSPGRTPTQHFCVTRAPLWPLAGDVENQRLRLSLSRYCRMCASVAERARSRAMPTSLLR</sequence>
<protein>
    <submittedName>
        <fullName evidence="1">Putative secreted protein</fullName>
    </submittedName>
</protein>
<dbReference type="EMBL" id="GIFC01008577">
    <property type="protein sequence ID" value="MXU90660.1"/>
    <property type="molecule type" value="Transcribed_RNA"/>
</dbReference>
<proteinExistence type="predicted"/>
<evidence type="ECO:0000313" key="1">
    <source>
        <dbReference type="EMBL" id="MXU90660.1"/>
    </source>
</evidence>
<reference evidence="1" key="1">
    <citation type="submission" date="2019-12" db="EMBL/GenBank/DDBJ databases">
        <title>An insight into the sialome of adult female Ixodes ricinus ticks feeding for 6 days.</title>
        <authorList>
            <person name="Perner J."/>
            <person name="Ribeiro J.M.C."/>
        </authorList>
    </citation>
    <scope>NUCLEOTIDE SEQUENCE</scope>
    <source>
        <strain evidence="1">Semi-engorged</strain>
        <tissue evidence="1">Salivary glands</tissue>
    </source>
</reference>